<evidence type="ECO:0000256" key="1">
    <source>
        <dbReference type="SAM" id="SignalP"/>
    </source>
</evidence>
<name>A0A346CIS8_CONER</name>
<dbReference type="EMBL" id="MH360428">
    <property type="protein sequence ID" value="AXL95477.1"/>
    <property type="molecule type" value="mRNA"/>
</dbReference>
<feature type="chain" id="PRO_5016558102" evidence="1">
    <location>
        <begin position="22"/>
        <end position="63"/>
    </location>
</feature>
<reference evidence="2" key="1">
    <citation type="journal article" date="2018" name="Genome Biol. Evol.">
        <title>Conotoxin diversity in Chelyconus ermineus (Born, 1778) and the convergent origin of piscivory in the Atlantic and Indo-Pacific cones.</title>
        <authorList>
            <person name="Abalde S."/>
            <person name="Tenorio M.J."/>
            <person name="Afonso C.M."/>
            <person name="Zardoya R."/>
        </authorList>
    </citation>
    <scope>NUCLEOTIDE SEQUENCE</scope>
    <source>
        <strain evidence="2">Cerm_140</strain>
    </source>
</reference>
<feature type="signal peptide" evidence="1">
    <location>
        <begin position="1"/>
        <end position="21"/>
    </location>
</feature>
<proteinExistence type="evidence at transcript level"/>
<organism evidence="2">
    <name type="scientific">Conus ermineus</name>
    <name type="common">Agate cone</name>
    <name type="synonym">Chelyconus ermineus</name>
    <dbReference type="NCBI Taxonomy" id="55423"/>
    <lineage>
        <taxon>Eukaryota</taxon>
        <taxon>Metazoa</taxon>
        <taxon>Spiralia</taxon>
        <taxon>Lophotrochozoa</taxon>
        <taxon>Mollusca</taxon>
        <taxon>Gastropoda</taxon>
        <taxon>Caenogastropoda</taxon>
        <taxon>Neogastropoda</taxon>
        <taxon>Conoidea</taxon>
        <taxon>Conidae</taxon>
        <taxon>Conus</taxon>
        <taxon>Chelyconus</taxon>
    </lineage>
</organism>
<keyword evidence="1" id="KW-0732">Signal</keyword>
<dbReference type="AlphaFoldDB" id="A0A346CIS8"/>
<evidence type="ECO:0000313" key="2">
    <source>
        <dbReference type="EMBL" id="AXL95477.1"/>
    </source>
</evidence>
<protein>
    <submittedName>
        <fullName evidence="2">Conotoxin-like unassigned superfamily 02</fullName>
    </submittedName>
</protein>
<accession>A0A346CIS8</accession>
<sequence>MRFLLFLCIAVLLTSFRETEARLPDKAFRQRQSQYIQRIQRCPWCGHSCCYPNYCQGVTCKIA</sequence>